<sequence>MYCTEAKSASPQDYFCNKLWARTDHFNRNVEERYASFNEANLHQRGRRVGQTISTSSASKLKAGTFKSVSEDEDPDLKIK</sequence>
<reference evidence="1" key="1">
    <citation type="submission" date="2020-08" db="EMBL/GenBank/DDBJ databases">
        <title>Multicomponent nature underlies the extraordinary mechanical properties of spider dragline silk.</title>
        <authorList>
            <person name="Kono N."/>
            <person name="Nakamura H."/>
            <person name="Mori M."/>
            <person name="Yoshida Y."/>
            <person name="Ohtoshi R."/>
            <person name="Malay A.D."/>
            <person name="Moran D.A.P."/>
            <person name="Tomita M."/>
            <person name="Numata K."/>
            <person name="Arakawa K."/>
        </authorList>
    </citation>
    <scope>NUCLEOTIDE SEQUENCE</scope>
</reference>
<accession>A0A8X7C034</accession>
<name>A0A8X7C034_9ARAC</name>
<dbReference type="EMBL" id="BMAV01008231">
    <property type="protein sequence ID" value="GFY51646.1"/>
    <property type="molecule type" value="Genomic_DNA"/>
</dbReference>
<evidence type="ECO:0000313" key="2">
    <source>
        <dbReference type="Proteomes" id="UP000886998"/>
    </source>
</evidence>
<evidence type="ECO:0000313" key="1">
    <source>
        <dbReference type="EMBL" id="GFY51646.1"/>
    </source>
</evidence>
<dbReference type="Proteomes" id="UP000886998">
    <property type="component" value="Unassembled WGS sequence"/>
</dbReference>
<protein>
    <submittedName>
        <fullName evidence="1">Uncharacterized protein</fullName>
    </submittedName>
</protein>
<organism evidence="1 2">
    <name type="scientific">Trichonephila inaurata madagascariensis</name>
    <dbReference type="NCBI Taxonomy" id="2747483"/>
    <lineage>
        <taxon>Eukaryota</taxon>
        <taxon>Metazoa</taxon>
        <taxon>Ecdysozoa</taxon>
        <taxon>Arthropoda</taxon>
        <taxon>Chelicerata</taxon>
        <taxon>Arachnida</taxon>
        <taxon>Araneae</taxon>
        <taxon>Araneomorphae</taxon>
        <taxon>Entelegynae</taxon>
        <taxon>Araneoidea</taxon>
        <taxon>Nephilidae</taxon>
        <taxon>Trichonephila</taxon>
        <taxon>Trichonephila inaurata</taxon>
    </lineage>
</organism>
<proteinExistence type="predicted"/>
<dbReference type="AlphaFoldDB" id="A0A8X7C034"/>
<comment type="caution">
    <text evidence="1">The sequence shown here is derived from an EMBL/GenBank/DDBJ whole genome shotgun (WGS) entry which is preliminary data.</text>
</comment>
<gene>
    <name evidence="1" type="ORF">TNIN_248621</name>
</gene>
<keyword evidence="2" id="KW-1185">Reference proteome</keyword>